<evidence type="ECO:0000256" key="3">
    <source>
        <dbReference type="ARBA" id="ARBA00023295"/>
    </source>
</evidence>
<reference evidence="7" key="1">
    <citation type="submission" date="2023-03" db="EMBL/GenBank/DDBJ databases">
        <title>Massive genome expansion in bonnet fungi (Mycena s.s.) driven by repeated elements and novel gene families across ecological guilds.</title>
        <authorList>
            <consortium name="Lawrence Berkeley National Laboratory"/>
            <person name="Harder C.B."/>
            <person name="Miyauchi S."/>
            <person name="Viragh M."/>
            <person name="Kuo A."/>
            <person name="Thoen E."/>
            <person name="Andreopoulos B."/>
            <person name="Lu D."/>
            <person name="Skrede I."/>
            <person name="Drula E."/>
            <person name="Henrissat B."/>
            <person name="Morin E."/>
            <person name="Kohler A."/>
            <person name="Barry K."/>
            <person name="LaButti K."/>
            <person name="Morin E."/>
            <person name="Salamov A."/>
            <person name="Lipzen A."/>
            <person name="Mereny Z."/>
            <person name="Hegedus B."/>
            <person name="Baldrian P."/>
            <person name="Stursova M."/>
            <person name="Weitz H."/>
            <person name="Taylor A."/>
            <person name="Grigoriev I.V."/>
            <person name="Nagy L.G."/>
            <person name="Martin F."/>
            <person name="Kauserud H."/>
        </authorList>
    </citation>
    <scope>NUCLEOTIDE SEQUENCE</scope>
    <source>
        <strain evidence="7">9284</strain>
    </source>
</reference>
<comment type="similarity">
    <text evidence="1 4">Belongs to the glycosyl hydrolase 5 (cellulase A) family.</text>
</comment>
<dbReference type="GO" id="GO:0005576">
    <property type="term" value="C:extracellular region"/>
    <property type="evidence" value="ECO:0007669"/>
    <property type="project" value="TreeGrafter"/>
</dbReference>
<keyword evidence="3 4" id="KW-0326">Glycosidase</keyword>
<sequence>MQIRLALSFLLSYVLLSTASLPPKIYGVNLGGWLVLESWMCPQEWLDMGGEICTDCRDCMSGEFDLAQNYPDEVDDLFDNHWRTWFTQSDVDDFVDLGINTVRVPLGYWIVEDLVDPNTEYFPKGGMAHLKRGLEMLDDAGIAVILDHHALPGVQASMQLFTGKCTDDVQFYTPENYHRALAWTAVITALTYFDTSFSPVVAIEAVNEPLMDASKTPGGIENAVGPTLNATMSKACTDAQNWPIRAAMQEAAGILEDMQVEIGGQGPYRAPGDGLIVNFMDVNWQYNNPSNPIDAVQGRAGFDNHLYYSFGGVAAATPDAYLTSICNLNRLQADAALGDTPLWFGEWGLATEFNATDEFLRQWADAQKMAYSKGAGWLFWNFKIEDSDAAANKTGQWSYINGVKLGYLTRDPAEYWDEHVCDAYVVD</sequence>
<evidence type="ECO:0000256" key="2">
    <source>
        <dbReference type="ARBA" id="ARBA00022801"/>
    </source>
</evidence>
<dbReference type="GO" id="GO:0009986">
    <property type="term" value="C:cell surface"/>
    <property type="evidence" value="ECO:0007669"/>
    <property type="project" value="TreeGrafter"/>
</dbReference>
<feature type="signal peptide" evidence="5">
    <location>
        <begin position="1"/>
        <end position="19"/>
    </location>
</feature>
<comment type="caution">
    <text evidence="7">The sequence shown here is derived from an EMBL/GenBank/DDBJ whole genome shotgun (WGS) entry which is preliminary data.</text>
</comment>
<evidence type="ECO:0000259" key="6">
    <source>
        <dbReference type="Pfam" id="PF00150"/>
    </source>
</evidence>
<evidence type="ECO:0000256" key="5">
    <source>
        <dbReference type="SAM" id="SignalP"/>
    </source>
</evidence>
<dbReference type="GO" id="GO:0009251">
    <property type="term" value="P:glucan catabolic process"/>
    <property type="evidence" value="ECO:0007669"/>
    <property type="project" value="TreeGrafter"/>
</dbReference>
<dbReference type="GO" id="GO:0008422">
    <property type="term" value="F:beta-glucosidase activity"/>
    <property type="evidence" value="ECO:0007669"/>
    <property type="project" value="TreeGrafter"/>
</dbReference>
<dbReference type="Proteomes" id="UP001221142">
    <property type="component" value="Unassembled WGS sequence"/>
</dbReference>
<dbReference type="InterPro" id="IPR050386">
    <property type="entry name" value="Glycosyl_hydrolase_5"/>
</dbReference>
<keyword evidence="2 4" id="KW-0378">Hydrolase</keyword>
<dbReference type="InterPro" id="IPR001547">
    <property type="entry name" value="Glyco_hydro_5"/>
</dbReference>
<feature type="chain" id="PRO_5042246222" evidence="5">
    <location>
        <begin position="20"/>
        <end position="427"/>
    </location>
</feature>
<accession>A0AAD7BF51</accession>
<dbReference type="PANTHER" id="PTHR31297">
    <property type="entry name" value="GLUCAN ENDO-1,6-BETA-GLUCOSIDASE B"/>
    <property type="match status" value="1"/>
</dbReference>
<evidence type="ECO:0000313" key="7">
    <source>
        <dbReference type="EMBL" id="KAJ7619472.1"/>
    </source>
</evidence>
<dbReference type="AlphaFoldDB" id="A0AAD7BF51"/>
<dbReference type="SUPFAM" id="SSF51445">
    <property type="entry name" value="(Trans)glycosidases"/>
    <property type="match status" value="1"/>
</dbReference>
<organism evidence="7 8">
    <name type="scientific">Roridomyces roridus</name>
    <dbReference type="NCBI Taxonomy" id="1738132"/>
    <lineage>
        <taxon>Eukaryota</taxon>
        <taxon>Fungi</taxon>
        <taxon>Dikarya</taxon>
        <taxon>Basidiomycota</taxon>
        <taxon>Agaricomycotina</taxon>
        <taxon>Agaricomycetes</taxon>
        <taxon>Agaricomycetidae</taxon>
        <taxon>Agaricales</taxon>
        <taxon>Marasmiineae</taxon>
        <taxon>Mycenaceae</taxon>
        <taxon>Roridomyces</taxon>
    </lineage>
</organism>
<keyword evidence="8" id="KW-1185">Reference proteome</keyword>
<dbReference type="EMBL" id="JARKIF010000018">
    <property type="protein sequence ID" value="KAJ7619472.1"/>
    <property type="molecule type" value="Genomic_DNA"/>
</dbReference>
<feature type="domain" description="Glycoside hydrolase family 5" evidence="6">
    <location>
        <begin position="81"/>
        <end position="383"/>
    </location>
</feature>
<dbReference type="Gene3D" id="3.20.20.80">
    <property type="entry name" value="Glycosidases"/>
    <property type="match status" value="1"/>
</dbReference>
<evidence type="ECO:0000256" key="4">
    <source>
        <dbReference type="RuleBase" id="RU361153"/>
    </source>
</evidence>
<protein>
    <submittedName>
        <fullName evidence="7">Glycoside hydrolase family 5 protein</fullName>
    </submittedName>
</protein>
<proteinExistence type="inferred from homology"/>
<dbReference type="PANTHER" id="PTHR31297:SF42">
    <property type="entry name" value="GLYCOSIDE HYDROLASE FAMILY 5 DOMAIN-CONTAINING PROTEIN"/>
    <property type="match status" value="1"/>
</dbReference>
<evidence type="ECO:0000313" key="8">
    <source>
        <dbReference type="Proteomes" id="UP001221142"/>
    </source>
</evidence>
<dbReference type="InterPro" id="IPR017853">
    <property type="entry name" value="GH"/>
</dbReference>
<evidence type="ECO:0000256" key="1">
    <source>
        <dbReference type="ARBA" id="ARBA00005641"/>
    </source>
</evidence>
<dbReference type="Pfam" id="PF00150">
    <property type="entry name" value="Cellulase"/>
    <property type="match status" value="1"/>
</dbReference>
<keyword evidence="5" id="KW-0732">Signal</keyword>
<gene>
    <name evidence="7" type="ORF">FB45DRAFT_992499</name>
</gene>
<name>A0AAD7BF51_9AGAR</name>